<dbReference type="OrthoDB" id="2405700at2759"/>
<dbReference type="EMBL" id="BDGX01000037">
    <property type="protein sequence ID" value="GAV53819.1"/>
    <property type="molecule type" value="Genomic_DNA"/>
</dbReference>
<accession>A0A1Q3ADI4</accession>
<feature type="compositionally biased region" description="Pro residues" evidence="1">
    <location>
        <begin position="33"/>
        <end position="44"/>
    </location>
</feature>
<evidence type="ECO:0008006" key="4">
    <source>
        <dbReference type="Google" id="ProtNLM"/>
    </source>
</evidence>
<dbReference type="InterPro" id="IPR038910">
    <property type="entry name" value="Hua1-like"/>
</dbReference>
<evidence type="ECO:0000313" key="3">
    <source>
        <dbReference type="Proteomes" id="UP000187013"/>
    </source>
</evidence>
<organism evidence="2 3">
    <name type="scientific">Zygosaccharomyces rouxii</name>
    <dbReference type="NCBI Taxonomy" id="4956"/>
    <lineage>
        <taxon>Eukaryota</taxon>
        <taxon>Fungi</taxon>
        <taxon>Dikarya</taxon>
        <taxon>Ascomycota</taxon>
        <taxon>Saccharomycotina</taxon>
        <taxon>Saccharomycetes</taxon>
        <taxon>Saccharomycetales</taxon>
        <taxon>Saccharomycetaceae</taxon>
        <taxon>Zygosaccharomyces</taxon>
    </lineage>
</organism>
<dbReference type="PANTHER" id="PTHR28031:SF1">
    <property type="entry name" value="PROLINE-RICH PROTEIN HUA1"/>
    <property type="match status" value="1"/>
</dbReference>
<proteinExistence type="predicted"/>
<comment type="caution">
    <text evidence="2">The sequence shown here is derived from an EMBL/GenBank/DDBJ whole genome shotgun (WGS) entry which is preliminary data.</text>
</comment>
<dbReference type="Proteomes" id="UP000187013">
    <property type="component" value="Unassembled WGS sequence"/>
</dbReference>
<evidence type="ECO:0000256" key="1">
    <source>
        <dbReference type="SAM" id="MobiDB-lite"/>
    </source>
</evidence>
<feature type="region of interest" description="Disordered" evidence="1">
    <location>
        <begin position="1"/>
        <end position="87"/>
    </location>
</feature>
<dbReference type="PANTHER" id="PTHR28031">
    <property type="entry name" value="PROLINE-RICH PROTEIN HUA1"/>
    <property type="match status" value="1"/>
</dbReference>
<sequence length="232" mass="24998">MGGSQEDLNDNELPSYDDVIREDQQRLNTGAEQPPPLAARPPARPPRRSEHNSPRPGGSSSSPSTSRPPRVSSTTGGSATRPTKPIPWKYPRGFYCPKCGNTGYKLKNGKSCRSCWRRFAPVNDIHSQNTQVLQTPGHSSWGSSGWYSNPSNFASPWSMAPPRPPTMTTTSFAPPVGGPMAPMGSAPPIIVKPGDPRLGGVLCGECRGSGRVSFFLDEDLCPLCRGLGRIIR</sequence>
<gene>
    <name evidence="2" type="ORF">ZYGR_0AK03210</name>
</gene>
<name>A0A1Q3ADI4_ZYGRO</name>
<protein>
    <recommendedName>
        <fullName evidence="4">Proline-rich protein HUA1</fullName>
    </recommendedName>
</protein>
<reference evidence="2 3" key="1">
    <citation type="submission" date="2016-08" db="EMBL/GenBank/DDBJ databases">
        <title>Draft genome sequence of allopolyploid Zygosaccharomyces rouxii.</title>
        <authorList>
            <person name="Watanabe J."/>
            <person name="Uehara K."/>
            <person name="Mogi Y."/>
            <person name="Tsukioka Y."/>
        </authorList>
    </citation>
    <scope>NUCLEOTIDE SEQUENCE [LARGE SCALE GENOMIC DNA]</scope>
    <source>
        <strain evidence="2 3">NBRC 110957</strain>
    </source>
</reference>
<dbReference type="AlphaFoldDB" id="A0A1Q3ADI4"/>
<evidence type="ECO:0000313" key="2">
    <source>
        <dbReference type="EMBL" id="GAV53819.1"/>
    </source>
</evidence>
<dbReference type="GO" id="GO:0005737">
    <property type="term" value="C:cytoplasm"/>
    <property type="evidence" value="ECO:0007669"/>
    <property type="project" value="TreeGrafter"/>
</dbReference>
<feature type="compositionally biased region" description="Low complexity" evidence="1">
    <location>
        <begin position="54"/>
        <end position="76"/>
    </location>
</feature>